<sequence length="283" mass="29744">MSGTRGWMAVLLLALCVGTAGAAETVEASRADGARTPLRVYAPARSAPCAPLALFSPGLGADERSYAYLAQALADDGWRVVVMGHRESGSKPLHEALREDGIKAGVRAMVTDPALYRDRQLDVDAALRWARRICAPPFVALAGHSMGGVTTMIEAGARDLLGVAGQDRFDAYVVLSPEGPQPVFAPHAWRGVRKPVLMLTGTRDAGVGGDWHWRTEAYADLPPGCAWLGVIDGASHFNFGGIGPGHAEVTPLVVAATRDFLDGARAGACPALHAAAGLRLQHK</sequence>
<dbReference type="RefSeq" id="WP_148667868.1">
    <property type="nucleotide sequence ID" value="NZ_DF970229.1"/>
</dbReference>
<dbReference type="AlphaFoldDB" id="A0A0U1PBW7"/>
<dbReference type="PANTHER" id="PTHR10272">
    <property type="entry name" value="PLATELET-ACTIVATING FACTOR ACETYLHYDROLASE"/>
    <property type="match status" value="1"/>
</dbReference>
<dbReference type="Gene3D" id="3.40.50.1820">
    <property type="entry name" value="alpha/beta hydrolase"/>
    <property type="match status" value="1"/>
</dbReference>
<proteinExistence type="predicted"/>
<keyword evidence="2" id="KW-0442">Lipid degradation</keyword>
<keyword evidence="1" id="KW-0378">Hydrolase</keyword>
<evidence type="ECO:0000256" key="4">
    <source>
        <dbReference type="SAM" id="SignalP"/>
    </source>
</evidence>
<evidence type="ECO:0000256" key="2">
    <source>
        <dbReference type="ARBA" id="ARBA00022963"/>
    </source>
</evidence>
<dbReference type="SUPFAM" id="SSF53474">
    <property type="entry name" value="alpha/beta-Hydrolases"/>
    <property type="match status" value="1"/>
</dbReference>
<feature type="signal peptide" evidence="4">
    <location>
        <begin position="1"/>
        <end position="22"/>
    </location>
</feature>
<gene>
    <name evidence="5" type="ORF">MBSD_1993</name>
</gene>
<keyword evidence="4" id="KW-0732">Signal</keyword>
<dbReference type="OrthoDB" id="114015at2"/>
<keyword evidence="3" id="KW-0443">Lipid metabolism</keyword>
<dbReference type="GO" id="GO:0016042">
    <property type="term" value="P:lipid catabolic process"/>
    <property type="evidence" value="ECO:0007669"/>
    <property type="project" value="UniProtKB-KW"/>
</dbReference>
<evidence type="ECO:0000256" key="1">
    <source>
        <dbReference type="ARBA" id="ARBA00022801"/>
    </source>
</evidence>
<organism evidence="5">
    <name type="scientific">Mizugakiibacter sediminis</name>
    <dbReference type="NCBI Taxonomy" id="1475481"/>
    <lineage>
        <taxon>Bacteria</taxon>
        <taxon>Pseudomonadati</taxon>
        <taxon>Pseudomonadota</taxon>
        <taxon>Gammaproteobacteria</taxon>
        <taxon>Lysobacterales</taxon>
        <taxon>Rhodanobacteraceae</taxon>
        <taxon>Mizugakiibacter</taxon>
    </lineage>
</organism>
<protein>
    <recommendedName>
        <fullName evidence="6">Alpha/beta hydrolase</fullName>
    </recommendedName>
</protein>
<name>A0A0U1PBW7_9GAMM</name>
<reference evidence="5" key="1">
    <citation type="submission" date="2015-03" db="EMBL/GenBank/DDBJ databases">
        <title>Draft genome sequence of Mizugakiibacter sediminis skMP5.</title>
        <authorList>
            <person name="Watanabe T."/>
            <person name="Kojima H."/>
            <person name="Fukui M."/>
        </authorList>
    </citation>
    <scope>NUCLEOTIDE SEQUENCE</scope>
    <source>
        <strain evidence="5">SkMP5</strain>
    </source>
</reference>
<dbReference type="InterPro" id="IPR029058">
    <property type="entry name" value="AB_hydrolase_fold"/>
</dbReference>
<dbReference type="HOGENOM" id="CLU_071814_0_0_6"/>
<dbReference type="PANTHER" id="PTHR10272:SF0">
    <property type="entry name" value="PLATELET-ACTIVATING FACTOR ACETYLHYDROLASE"/>
    <property type="match status" value="1"/>
</dbReference>
<dbReference type="EMBL" id="DF952381">
    <property type="protein sequence ID" value="GAN45444.1"/>
    <property type="molecule type" value="Genomic_DNA"/>
</dbReference>
<accession>A0A0U1PBW7</accession>
<feature type="chain" id="PRO_5006712684" description="Alpha/beta hydrolase" evidence="4">
    <location>
        <begin position="23"/>
        <end position="283"/>
    </location>
</feature>
<dbReference type="GO" id="GO:0003847">
    <property type="term" value="F:1-alkyl-2-acetylglycerophosphocholine esterase activity"/>
    <property type="evidence" value="ECO:0007669"/>
    <property type="project" value="TreeGrafter"/>
</dbReference>
<evidence type="ECO:0000256" key="3">
    <source>
        <dbReference type="ARBA" id="ARBA00023098"/>
    </source>
</evidence>
<evidence type="ECO:0008006" key="6">
    <source>
        <dbReference type="Google" id="ProtNLM"/>
    </source>
</evidence>
<evidence type="ECO:0000313" key="5">
    <source>
        <dbReference type="EMBL" id="GAN45444.1"/>
    </source>
</evidence>